<reference evidence="1 2" key="1">
    <citation type="submission" date="2019-07" db="EMBL/GenBank/DDBJ databases">
        <title>Genomic Encyclopedia of Archaeal and Bacterial Type Strains, Phase II (KMG-II): from individual species to whole genera.</title>
        <authorList>
            <person name="Goeker M."/>
        </authorList>
    </citation>
    <scope>NUCLEOTIDE SEQUENCE [LARGE SCALE GENOMIC DNA]</scope>
    <source>
        <strain evidence="1 2">DSM 14571</strain>
    </source>
</reference>
<gene>
    <name evidence="1" type="ORF">LX74_03506</name>
</gene>
<proteinExistence type="predicted"/>
<evidence type="ECO:0000313" key="1">
    <source>
        <dbReference type="EMBL" id="TYO85271.1"/>
    </source>
</evidence>
<sequence>MNYKEYLEDFDENSKKILLSSLDEIIPVQKLQQRDYGNLRDVMVDKVRLGETIRGMQNVSPLAEMKFFNQTADQIFSKYFPDGNDERKGNTNIIEDIGITIKNGYKFSSYNYYFDNNHNGIYGDQGDTMAFRLLLFVSDDGNKVKECYEVVKPADDEVILFLESDKDTFSRDALYGRMSDKIRKQFTDKNGNLKSNLFDNEIMKSVRMHADINQEVIAELMKNGYIEDEIITKGFFIFLRYVMMGVSAPAKALGWVMNKIGDGIDFLKIPDKFWDTESEGYYFQKDTLIENLSIPTNKLNTLKNLFTDKKGFNLADITPQLVDDIILKQIGIIEAFIGNYNSYVKTKIEGVFKDIENPHTQQQTGDLAERIAFVCGLWNGLVDFVSSIFKFLSSLLEAPFDVSKDFQYTLELVDNFLALLNDKNLWENIENAASEAVKNIIAYLKEKNAEDVNWVRVYYITGFTISFIGTFFIPIADVAKISEVGKVGEILVKINEEIGKTISQSAKFVKIQTAEAYQKAGKALQELLEMFAKGGRKLQDFVEKLWKEIAEWLLKNKELLKSAYDIAVLEGWKLLSNFFKTEKIINATNGVEIICFSFNKALVPIDKILMYARGRVRGYENLSKLEKDFVELKKLKQTQRKVFDSNPENNLKLKNIQKDIENINKSINNKKGLEKAGYFDDINGNKKVFDYVLAIANKNASNIKQGEWLIVPMRGPKGNVTTMTQWQKLSNGKLYLKTIKIF</sequence>
<organism evidence="1 2">
    <name type="scientific">Elizabethkingia miricola</name>
    <name type="common">Chryseobacterium miricola</name>
    <dbReference type="NCBI Taxonomy" id="172045"/>
    <lineage>
        <taxon>Bacteria</taxon>
        <taxon>Pseudomonadati</taxon>
        <taxon>Bacteroidota</taxon>
        <taxon>Flavobacteriia</taxon>
        <taxon>Flavobacteriales</taxon>
        <taxon>Weeksellaceae</taxon>
        <taxon>Elizabethkingia</taxon>
    </lineage>
</organism>
<protein>
    <submittedName>
        <fullName evidence="1">Uncharacterized protein</fullName>
    </submittedName>
</protein>
<dbReference type="EMBL" id="VNHK01000015">
    <property type="protein sequence ID" value="TYO85271.1"/>
    <property type="molecule type" value="Genomic_DNA"/>
</dbReference>
<name>A0ABY3NBM2_ELIMR</name>
<dbReference type="Proteomes" id="UP000324513">
    <property type="component" value="Unassembled WGS sequence"/>
</dbReference>
<dbReference type="RefSeq" id="WP_260255861.1">
    <property type="nucleotide sequence ID" value="NZ_FLSS01000007.1"/>
</dbReference>
<comment type="caution">
    <text evidence="1">The sequence shown here is derived from an EMBL/GenBank/DDBJ whole genome shotgun (WGS) entry which is preliminary data.</text>
</comment>
<keyword evidence="2" id="KW-1185">Reference proteome</keyword>
<evidence type="ECO:0000313" key="2">
    <source>
        <dbReference type="Proteomes" id="UP000324513"/>
    </source>
</evidence>
<accession>A0ABY3NBM2</accession>